<proteinExistence type="predicted"/>
<dbReference type="EMBL" id="ML014130">
    <property type="protein sequence ID" value="RKP03003.1"/>
    <property type="molecule type" value="Genomic_DNA"/>
</dbReference>
<name>A0A4P9XC65_9FUNG</name>
<feature type="compositionally biased region" description="Basic residues" evidence="1">
    <location>
        <begin position="99"/>
        <end position="111"/>
    </location>
</feature>
<feature type="compositionally biased region" description="Low complexity" evidence="1">
    <location>
        <begin position="294"/>
        <end position="310"/>
    </location>
</feature>
<reference evidence="4" key="1">
    <citation type="journal article" date="2018" name="Nat. Microbiol.">
        <title>Leveraging single-cell genomics to expand the fungal tree of life.</title>
        <authorList>
            <person name="Ahrendt S.R."/>
            <person name="Quandt C.A."/>
            <person name="Ciobanu D."/>
            <person name="Clum A."/>
            <person name="Salamov A."/>
            <person name="Andreopoulos B."/>
            <person name="Cheng J.F."/>
            <person name="Woyke T."/>
            <person name="Pelin A."/>
            <person name="Henrissat B."/>
            <person name="Reynolds N.K."/>
            <person name="Benny G.L."/>
            <person name="Smith M.E."/>
            <person name="James T.Y."/>
            <person name="Grigoriev I.V."/>
        </authorList>
    </citation>
    <scope>NUCLEOTIDE SEQUENCE [LARGE SCALE GENOMIC DNA]</scope>
    <source>
        <strain evidence="4">ATCC 52028</strain>
    </source>
</reference>
<organism evidence="3 4">
    <name type="scientific">Caulochytrium protostelioides</name>
    <dbReference type="NCBI Taxonomy" id="1555241"/>
    <lineage>
        <taxon>Eukaryota</taxon>
        <taxon>Fungi</taxon>
        <taxon>Fungi incertae sedis</taxon>
        <taxon>Chytridiomycota</taxon>
        <taxon>Chytridiomycota incertae sedis</taxon>
        <taxon>Chytridiomycetes</taxon>
        <taxon>Caulochytriales</taxon>
        <taxon>Caulochytriaceae</taxon>
        <taxon>Caulochytrium</taxon>
    </lineage>
</organism>
<evidence type="ECO:0000313" key="3">
    <source>
        <dbReference type="EMBL" id="RKP03003.1"/>
    </source>
</evidence>
<evidence type="ECO:0000313" key="4">
    <source>
        <dbReference type="Proteomes" id="UP000274922"/>
    </source>
</evidence>
<feature type="region of interest" description="Disordered" evidence="1">
    <location>
        <begin position="168"/>
        <end position="192"/>
    </location>
</feature>
<feature type="compositionally biased region" description="Polar residues" evidence="1">
    <location>
        <begin position="26"/>
        <end position="37"/>
    </location>
</feature>
<feature type="compositionally biased region" description="Low complexity" evidence="1">
    <location>
        <begin position="223"/>
        <end position="246"/>
    </location>
</feature>
<accession>A0A4P9XC65</accession>
<keyword evidence="2" id="KW-0472">Membrane</keyword>
<feature type="compositionally biased region" description="Polar residues" evidence="1">
    <location>
        <begin position="430"/>
        <end position="441"/>
    </location>
</feature>
<sequence>MPRSLPPHRVGVGVDRPPAAAAVAILTSTPMTSNTPASAHRRHRDRDRAGEGTHERRRRRDRPADPAARTHRTRRHRASSGSIEIDLHPQHISFIKTGARTKRRATGRSGRHGTAAAAARPQRASTRTSAVLGHSRGHGRPPALPAGAAPAAAAAARTTMAATAASPLMAAGLPPTPSPRTRRPSKASAAPVPAAAAELAAAAEPARGVPPLSMAARSAATMPPAATAPTAPPAVAATAAATPASRSARETAWRSGPPAAGHRASAAAPLGAQGSERPLHAPAATTVTVAAAAPRLSPQPSSSAAPRASQRPPPAAVAPLGAEASPPPAVSTKEFQPYSPLAHRGIPAIMLASDANTYASTKSASHGLVNSGNLAIYVGIILKHRAGSPLIPTLLASLALFCNTVSMICCAIQYYRPPKRNGAVEDGRETTTGARPLSTGQAVPPLHKSQPPEAAAAVRPMSRFTTPVSASAPWSPPLGTALVGPLGPSLALRSAAPDAAPETDPIQAMLNRWGQNNERLNTINAVFSVLIFLLNIAIGHLLATNASLL</sequence>
<dbReference type="Proteomes" id="UP000274922">
    <property type="component" value="Unassembled WGS sequence"/>
</dbReference>
<feature type="compositionally biased region" description="Low complexity" evidence="1">
    <location>
        <begin position="112"/>
        <end position="130"/>
    </location>
</feature>
<protein>
    <submittedName>
        <fullName evidence="3">Uncharacterized protein</fullName>
    </submittedName>
</protein>
<feature type="compositionally biased region" description="Basic residues" evidence="1">
    <location>
        <begin position="69"/>
        <end position="78"/>
    </location>
</feature>
<feature type="region of interest" description="Disordered" evidence="1">
    <location>
        <begin position="423"/>
        <end position="452"/>
    </location>
</feature>
<feature type="region of interest" description="Disordered" evidence="1">
    <location>
        <begin position="223"/>
        <end position="277"/>
    </location>
</feature>
<gene>
    <name evidence="3" type="ORF">CXG81DRAFT_17361</name>
</gene>
<feature type="compositionally biased region" description="Low complexity" evidence="1">
    <location>
        <begin position="256"/>
        <end position="272"/>
    </location>
</feature>
<dbReference type="AlphaFoldDB" id="A0A4P9XC65"/>
<feature type="region of interest" description="Disordered" evidence="1">
    <location>
        <begin position="25"/>
        <end position="148"/>
    </location>
</feature>
<evidence type="ECO:0000256" key="2">
    <source>
        <dbReference type="SAM" id="Phobius"/>
    </source>
</evidence>
<keyword evidence="2" id="KW-1133">Transmembrane helix</keyword>
<feature type="transmembrane region" description="Helical" evidence="2">
    <location>
        <begin position="390"/>
        <end position="412"/>
    </location>
</feature>
<evidence type="ECO:0000256" key="1">
    <source>
        <dbReference type="SAM" id="MobiDB-lite"/>
    </source>
</evidence>
<keyword evidence="2" id="KW-0812">Transmembrane</keyword>
<feature type="region of interest" description="Disordered" evidence="1">
    <location>
        <begin position="294"/>
        <end position="335"/>
    </location>
</feature>
<keyword evidence="4" id="KW-1185">Reference proteome</keyword>
<feature type="transmembrane region" description="Helical" evidence="2">
    <location>
        <begin position="522"/>
        <end position="543"/>
    </location>
</feature>